<proteinExistence type="predicted"/>
<evidence type="ECO:0000313" key="1">
    <source>
        <dbReference type="EMBL" id="OGY85271.1"/>
    </source>
</evidence>
<comment type="caution">
    <text evidence="1">The sequence shown here is derived from an EMBL/GenBank/DDBJ whole genome shotgun (WGS) entry which is preliminary data.</text>
</comment>
<accession>A0A1G2B7Y4</accession>
<gene>
    <name evidence="1" type="ORF">A3F54_00180</name>
</gene>
<dbReference type="AlphaFoldDB" id="A0A1G2B7Y4"/>
<dbReference type="STRING" id="1798542.A3F54_00180"/>
<name>A0A1G2B7Y4_9BACT</name>
<organism evidence="1 2">
    <name type="scientific">Candidatus Kerfeldbacteria bacterium RIFCSPHIGHO2_12_FULL_48_17</name>
    <dbReference type="NCBI Taxonomy" id="1798542"/>
    <lineage>
        <taxon>Bacteria</taxon>
        <taxon>Candidatus Kerfeldiibacteriota</taxon>
    </lineage>
</organism>
<sequence>MGAQDMERLTIDGHNVQFEHWMKEWAIDYIRGLDAAERAQLFQGAQRNGINGATFRVSHGGPHKDFTLWVHNGEYEIKMKKEKSGWF</sequence>
<dbReference type="EMBL" id="MHKD01000003">
    <property type="protein sequence ID" value="OGY85271.1"/>
    <property type="molecule type" value="Genomic_DNA"/>
</dbReference>
<dbReference type="Proteomes" id="UP000176952">
    <property type="component" value="Unassembled WGS sequence"/>
</dbReference>
<reference evidence="1 2" key="1">
    <citation type="journal article" date="2016" name="Nat. Commun.">
        <title>Thousands of microbial genomes shed light on interconnected biogeochemical processes in an aquifer system.</title>
        <authorList>
            <person name="Anantharaman K."/>
            <person name="Brown C.T."/>
            <person name="Hug L.A."/>
            <person name="Sharon I."/>
            <person name="Castelle C.J."/>
            <person name="Probst A.J."/>
            <person name="Thomas B.C."/>
            <person name="Singh A."/>
            <person name="Wilkins M.J."/>
            <person name="Karaoz U."/>
            <person name="Brodie E.L."/>
            <person name="Williams K.H."/>
            <person name="Hubbard S.S."/>
            <person name="Banfield J.F."/>
        </authorList>
    </citation>
    <scope>NUCLEOTIDE SEQUENCE [LARGE SCALE GENOMIC DNA]</scope>
</reference>
<protein>
    <submittedName>
        <fullName evidence="1">Uncharacterized protein</fullName>
    </submittedName>
</protein>
<evidence type="ECO:0000313" key="2">
    <source>
        <dbReference type="Proteomes" id="UP000176952"/>
    </source>
</evidence>